<dbReference type="Pfam" id="PF02687">
    <property type="entry name" value="FtsX"/>
    <property type="match status" value="2"/>
</dbReference>
<dbReference type="InterPro" id="IPR025857">
    <property type="entry name" value="MacB_PCD"/>
</dbReference>
<keyword evidence="4 6" id="KW-1133">Transmembrane helix</keyword>
<sequence>MKTLKYAWRFLMRSKSYTIINLLGLAFSLACSIILMRYIHRELTVDTHCIDREHVYAICTNTEGNRGLSGLKQYNYDTISIDNRFVEAMTTYIPLEKDYVISGTNRIPARSLVTDSVFFQLFHYPIVQGKLSLTTPQSALLTEKYARKIFGNENPIGKVLRYSNGKDITVEGIVGEPECKTTINFDIILSSKLSQHWERMNTELYRFLPGTDINAINKTGSVPRYINDPKYDTRTHTFSLISVKDIYWDGSLTDREPAMFLSGNHSHLIILSGVCLLLLLTGILNFINLYLVALLRRGKEYGLKKVFGVCGKTLFANIWIENTLLVLSALLVSWLIIEIMSAPTEYLFDIHFSYTAFDGWLSASILLLLPVITSIYPYIKYNYTSPILSIRSIGVQSHSKHFRMFFLGAQYIITFLLVVLSLYFNRQLGMLLNTEPGFRTKNIMNVNLVYESKDFSSYTYESMQQRRQRVMQLDNELNACPFIELYEPSYENILTPTFGTNYLNNKGEKVFLNIHYATPAFFKLYDIKVIEGEIPDINKEDRRTVFVVNKAALKALGYTSINGAGVIEENQKRANANASLQPIVAVVEDYFEGHLTSGIKPTIYPVGARFSGDLYQIAYTPGKKKEVIDFLRNLEYKVYGSEDFEYTFLEDDIKAMYTQDRQTATIYSIFAGMAIIISSLGLLGISLFDIRQRYREIAIRKVNGASAKDLYRLLFRKYITVLIIAFVIAIPLAYYLINTYTQDFAVRAPVSIDIFIISLLLVIIISLGTLAYQIQKAAYINPTQIMKTE</sequence>
<keyword evidence="5 6" id="KW-0472">Membrane</keyword>
<dbReference type="AlphaFoldDB" id="A0A069SHD0"/>
<evidence type="ECO:0000313" key="9">
    <source>
        <dbReference type="EMBL" id="KDS53723.1"/>
    </source>
</evidence>
<dbReference type="RefSeq" id="WP_032952849.1">
    <property type="nucleotide sequence ID" value="NZ_JNHM01000028.1"/>
</dbReference>
<organism evidence="9 10">
    <name type="scientific">Phocaeicola vulgatus str. 3975 RP4</name>
    <dbReference type="NCBI Taxonomy" id="1339352"/>
    <lineage>
        <taxon>Bacteria</taxon>
        <taxon>Pseudomonadati</taxon>
        <taxon>Bacteroidota</taxon>
        <taxon>Bacteroidia</taxon>
        <taxon>Bacteroidales</taxon>
        <taxon>Bacteroidaceae</taxon>
        <taxon>Phocaeicola</taxon>
    </lineage>
</organism>
<dbReference type="PATRIC" id="fig|1339352.3.peg.2065"/>
<reference evidence="9 10" key="1">
    <citation type="submission" date="2014-04" db="EMBL/GenBank/DDBJ databases">
        <authorList>
            <person name="Sears C."/>
            <person name="Carroll K."/>
            <person name="Sack B.R."/>
            <person name="Qadri F."/>
            <person name="Myers L.L."/>
            <person name="Chung G.-T."/>
            <person name="Escheverria P."/>
            <person name="Fraser C.M."/>
            <person name="Sadzewicz L."/>
            <person name="Shefchek K.A."/>
            <person name="Tallon L."/>
            <person name="Das S.P."/>
            <person name="Daugherty S."/>
            <person name="Mongodin E.F."/>
        </authorList>
    </citation>
    <scope>NUCLEOTIDE SEQUENCE [LARGE SCALE GENOMIC DNA]</scope>
    <source>
        <strain evidence="9 10">3975 RP4</strain>
    </source>
</reference>
<comment type="caution">
    <text evidence="9">The sequence shown here is derived from an EMBL/GenBank/DDBJ whole genome shotgun (WGS) entry which is preliminary data.</text>
</comment>
<accession>A0A069SHD0</accession>
<feature type="transmembrane region" description="Helical" evidence="6">
    <location>
        <begin position="402"/>
        <end position="424"/>
    </location>
</feature>
<feature type="transmembrane region" description="Helical" evidence="6">
    <location>
        <begin position="268"/>
        <end position="293"/>
    </location>
</feature>
<feature type="domain" description="ABC3 transporter permease C-terminal" evidence="7">
    <location>
        <begin position="669"/>
        <end position="782"/>
    </location>
</feature>
<gene>
    <name evidence="9" type="ORF">M099_2139</name>
</gene>
<dbReference type="GO" id="GO:0022857">
    <property type="term" value="F:transmembrane transporter activity"/>
    <property type="evidence" value="ECO:0007669"/>
    <property type="project" value="TreeGrafter"/>
</dbReference>
<evidence type="ECO:0000256" key="1">
    <source>
        <dbReference type="ARBA" id="ARBA00004651"/>
    </source>
</evidence>
<dbReference type="Pfam" id="PF12704">
    <property type="entry name" value="MacB_PCD"/>
    <property type="match status" value="1"/>
</dbReference>
<feature type="transmembrane region" description="Helical" evidence="6">
    <location>
        <begin position="718"/>
        <end position="737"/>
    </location>
</feature>
<evidence type="ECO:0000259" key="7">
    <source>
        <dbReference type="Pfam" id="PF02687"/>
    </source>
</evidence>
<feature type="transmembrane region" description="Helical" evidence="6">
    <location>
        <begin position="314"/>
        <end position="337"/>
    </location>
</feature>
<feature type="transmembrane region" description="Helical" evidence="6">
    <location>
        <begin position="666"/>
        <end position="690"/>
    </location>
</feature>
<proteinExistence type="predicted"/>
<feature type="domain" description="MacB-like periplasmic core" evidence="8">
    <location>
        <begin position="18"/>
        <end position="195"/>
    </location>
</feature>
<evidence type="ECO:0000313" key="10">
    <source>
        <dbReference type="Proteomes" id="UP000027661"/>
    </source>
</evidence>
<comment type="subcellular location">
    <subcellularLocation>
        <location evidence="1">Cell membrane</location>
        <topology evidence="1">Multi-pass membrane protein</topology>
    </subcellularLocation>
</comment>
<dbReference type="InterPro" id="IPR050250">
    <property type="entry name" value="Macrolide_Exporter_MacB"/>
</dbReference>
<evidence type="ECO:0000256" key="6">
    <source>
        <dbReference type="SAM" id="Phobius"/>
    </source>
</evidence>
<evidence type="ECO:0000256" key="5">
    <source>
        <dbReference type="ARBA" id="ARBA00023136"/>
    </source>
</evidence>
<evidence type="ECO:0000256" key="3">
    <source>
        <dbReference type="ARBA" id="ARBA00022692"/>
    </source>
</evidence>
<protein>
    <submittedName>
        <fullName evidence="9">FtsX-like permease family protein</fullName>
    </submittedName>
</protein>
<feature type="domain" description="ABC3 transporter permease C-terminal" evidence="7">
    <location>
        <begin position="276"/>
        <end position="385"/>
    </location>
</feature>
<dbReference type="EMBL" id="JNHM01000028">
    <property type="protein sequence ID" value="KDS53723.1"/>
    <property type="molecule type" value="Genomic_DNA"/>
</dbReference>
<name>A0A069SHD0_PHOVU</name>
<evidence type="ECO:0000256" key="4">
    <source>
        <dbReference type="ARBA" id="ARBA00022989"/>
    </source>
</evidence>
<dbReference type="PANTHER" id="PTHR30572">
    <property type="entry name" value="MEMBRANE COMPONENT OF TRANSPORTER-RELATED"/>
    <property type="match status" value="1"/>
</dbReference>
<keyword evidence="2" id="KW-1003">Cell membrane</keyword>
<evidence type="ECO:0000259" key="8">
    <source>
        <dbReference type="Pfam" id="PF12704"/>
    </source>
</evidence>
<dbReference type="GO" id="GO:0005886">
    <property type="term" value="C:plasma membrane"/>
    <property type="evidence" value="ECO:0007669"/>
    <property type="project" value="UniProtKB-SubCell"/>
</dbReference>
<feature type="transmembrane region" description="Helical" evidence="6">
    <location>
        <begin position="20"/>
        <end position="39"/>
    </location>
</feature>
<dbReference type="InterPro" id="IPR003838">
    <property type="entry name" value="ABC3_permease_C"/>
</dbReference>
<evidence type="ECO:0000256" key="2">
    <source>
        <dbReference type="ARBA" id="ARBA00022475"/>
    </source>
</evidence>
<dbReference type="PROSITE" id="PS51257">
    <property type="entry name" value="PROKAR_LIPOPROTEIN"/>
    <property type="match status" value="1"/>
</dbReference>
<feature type="transmembrane region" description="Helical" evidence="6">
    <location>
        <begin position="749"/>
        <end position="772"/>
    </location>
</feature>
<dbReference type="PANTHER" id="PTHR30572:SF18">
    <property type="entry name" value="ABC-TYPE MACROLIDE FAMILY EXPORT SYSTEM PERMEASE COMPONENT 2"/>
    <property type="match status" value="1"/>
</dbReference>
<keyword evidence="3 6" id="KW-0812">Transmembrane</keyword>
<feature type="transmembrane region" description="Helical" evidence="6">
    <location>
        <begin position="357"/>
        <end position="381"/>
    </location>
</feature>
<dbReference type="Proteomes" id="UP000027661">
    <property type="component" value="Unassembled WGS sequence"/>
</dbReference>